<dbReference type="Gene3D" id="3.60.15.10">
    <property type="entry name" value="Ribonuclease Z/Hydroxyacylglutathione hydrolase-like"/>
    <property type="match status" value="1"/>
</dbReference>
<dbReference type="InterPro" id="IPR036866">
    <property type="entry name" value="RibonucZ/Hydroxyglut_hydro"/>
</dbReference>
<accession>A0A7L9FLS3</accession>
<dbReference type="AlphaFoldDB" id="A0A7L9FLS3"/>
<dbReference type="PANTHER" id="PTHR43546">
    <property type="entry name" value="UPF0173 METAL-DEPENDENT HYDROLASE MJ1163-RELATED"/>
    <property type="match status" value="1"/>
</dbReference>
<evidence type="ECO:0000313" key="2">
    <source>
        <dbReference type="Proteomes" id="UP000594121"/>
    </source>
</evidence>
<dbReference type="SUPFAM" id="SSF56281">
    <property type="entry name" value="Metallo-hydrolase/oxidoreductase"/>
    <property type="match status" value="1"/>
</dbReference>
<dbReference type="EMBL" id="CP062310">
    <property type="protein sequence ID" value="QOJ79805.1"/>
    <property type="molecule type" value="Genomic_DNA"/>
</dbReference>
<dbReference type="InParanoid" id="A0A7L9FLS3"/>
<protein>
    <submittedName>
        <fullName evidence="1">MBL fold metallo-hydrolase</fullName>
    </submittedName>
</protein>
<dbReference type="GO" id="GO:0016787">
    <property type="term" value="F:hydrolase activity"/>
    <property type="evidence" value="ECO:0007669"/>
    <property type="project" value="UniProtKB-KW"/>
</dbReference>
<dbReference type="Pfam" id="PF13483">
    <property type="entry name" value="Lactamase_B_3"/>
    <property type="match status" value="1"/>
</dbReference>
<keyword evidence="1" id="KW-0378">Hydrolase</keyword>
<dbReference type="PANTHER" id="PTHR43546:SF8">
    <property type="entry name" value="METALLO-BETA-LACTAMASE DOMAIN-CONTAINING PROTEIN"/>
    <property type="match status" value="1"/>
</dbReference>
<dbReference type="Proteomes" id="UP000594121">
    <property type="component" value="Chromosome"/>
</dbReference>
<gene>
    <name evidence="1" type="ORF">IG193_08140</name>
</gene>
<dbReference type="InterPro" id="IPR050114">
    <property type="entry name" value="UPF0173_UPF0282_UlaG_hydrolase"/>
</dbReference>
<proteinExistence type="predicted"/>
<organism evidence="1 2">
    <name type="scientific">Infirmifilum lucidum</name>
    <dbReference type="NCBI Taxonomy" id="2776706"/>
    <lineage>
        <taxon>Archaea</taxon>
        <taxon>Thermoproteota</taxon>
        <taxon>Thermoprotei</taxon>
        <taxon>Thermofilales</taxon>
        <taxon>Thermofilaceae</taxon>
        <taxon>Infirmifilum</taxon>
    </lineage>
</organism>
<keyword evidence="2" id="KW-1185">Reference proteome</keyword>
<name>A0A7L9FLS3_9CREN</name>
<dbReference type="KEGG" id="thel:IG193_08140"/>
<reference evidence="1 2" key="1">
    <citation type="submission" date="2020-10" db="EMBL/GenBank/DDBJ databases">
        <title>Thermofilum lucidum 3507LT sp. nov. a novel member of Thermofilaceae family isolated from Chile hot spring, and proposal of description order Thermofilales.</title>
        <authorList>
            <person name="Zayulina K.S."/>
            <person name="Elcheninov A.G."/>
            <person name="Toshchakov S.V."/>
            <person name="Kublanov I.V."/>
        </authorList>
    </citation>
    <scope>NUCLEOTIDE SEQUENCE [LARGE SCALE GENOMIC DNA]</scope>
    <source>
        <strain evidence="1 2">3507LT</strain>
    </source>
</reference>
<evidence type="ECO:0000313" key="1">
    <source>
        <dbReference type="EMBL" id="QOJ79805.1"/>
    </source>
</evidence>
<sequence length="196" mass="20757">MRALTFRGVKISRRGLAGAILTYGGESICIDSVDPSGCSIALYTHNHPGHSPPALPGIPVYSPFAGRIVAPGERLELGKGVRLTVVHAYNISLGGAVAHPRGSGVGFLVEFPTGLRVYHAGDTDLISEMVELRGRVDLAFLPVSGQSVMNPEEAAEAVRTLRPAIAVPVHEGGISRLRVFKRLAQPYTQVVLMEGG</sequence>